<name>A0AAD5UY34_9APHY</name>
<dbReference type="SMART" id="SM00829">
    <property type="entry name" value="PKS_ER"/>
    <property type="match status" value="1"/>
</dbReference>
<evidence type="ECO:0000259" key="5">
    <source>
        <dbReference type="SMART" id="SM00829"/>
    </source>
</evidence>
<dbReference type="CDD" id="cd05286">
    <property type="entry name" value="QOR2"/>
    <property type="match status" value="1"/>
</dbReference>
<dbReference type="FunFam" id="3.40.50.720:FF:000053">
    <property type="entry name" value="Quinone oxidoreductase 1"/>
    <property type="match status" value="1"/>
</dbReference>
<organism evidence="6 7">
    <name type="scientific">Meripilus lineatus</name>
    <dbReference type="NCBI Taxonomy" id="2056292"/>
    <lineage>
        <taxon>Eukaryota</taxon>
        <taxon>Fungi</taxon>
        <taxon>Dikarya</taxon>
        <taxon>Basidiomycota</taxon>
        <taxon>Agaricomycotina</taxon>
        <taxon>Agaricomycetes</taxon>
        <taxon>Polyporales</taxon>
        <taxon>Meripilaceae</taxon>
        <taxon>Meripilus</taxon>
    </lineage>
</organism>
<keyword evidence="2" id="KW-0560">Oxidoreductase</keyword>
<dbReference type="Gene3D" id="3.90.180.10">
    <property type="entry name" value="Medium-chain alcohol dehydrogenases, catalytic domain"/>
    <property type="match status" value="1"/>
</dbReference>
<protein>
    <recommendedName>
        <fullName evidence="4">Probable quinone oxidoreductase</fullName>
    </recommendedName>
    <alternativeName>
        <fullName evidence="3">NADPH:quinone reductase</fullName>
    </alternativeName>
</protein>
<evidence type="ECO:0000256" key="3">
    <source>
        <dbReference type="ARBA" id="ARBA00043088"/>
    </source>
</evidence>
<dbReference type="GO" id="GO:0005829">
    <property type="term" value="C:cytosol"/>
    <property type="evidence" value="ECO:0007669"/>
    <property type="project" value="TreeGrafter"/>
</dbReference>
<gene>
    <name evidence="6" type="ORF">NLI96_g8025</name>
</gene>
<dbReference type="InterPro" id="IPR020843">
    <property type="entry name" value="ER"/>
</dbReference>
<dbReference type="Pfam" id="PF08240">
    <property type="entry name" value="ADH_N"/>
    <property type="match status" value="1"/>
</dbReference>
<dbReference type="Proteomes" id="UP001212997">
    <property type="component" value="Unassembled WGS sequence"/>
</dbReference>
<evidence type="ECO:0000256" key="2">
    <source>
        <dbReference type="ARBA" id="ARBA00023002"/>
    </source>
</evidence>
<evidence type="ECO:0000256" key="4">
    <source>
        <dbReference type="ARBA" id="ARBA00070796"/>
    </source>
</evidence>
<evidence type="ECO:0000256" key="1">
    <source>
        <dbReference type="ARBA" id="ARBA00022857"/>
    </source>
</evidence>
<dbReference type="SUPFAM" id="SSF51735">
    <property type="entry name" value="NAD(P)-binding Rossmann-fold domains"/>
    <property type="match status" value="1"/>
</dbReference>
<sequence>MSSPSSVKSIVLTKTGDFDAISQIDLPFPSQAKDEILVKVHYGGINFIDNYFRTGIYPIKQFPSPVGQEGSGVIVALPSDPSVISDPEYIKRAFAVGGKVAFTASGTFQEYVSFSWTQLFTIPDNVSLRTAAAVHTQGLTALTFVEEAYNVKAGDTVLIHTVAGGLGLLFAQLAKLRGATVIGTTSTPEKAEIAKAHGADHVILYRSEDTAQRVLEITKGEGVHGIFDGVGKDTYEIDFKVIRRKGTIVFVGNASGVVPPIAPLKLVEKNIKIARPTVRNYLYTPEEARRYTSELYELVANQKLSVRVHDVYPFTAAGVQQAEKDLTGGKTVGKLLVKIADE</sequence>
<dbReference type="Pfam" id="PF00107">
    <property type="entry name" value="ADH_zinc_N"/>
    <property type="match status" value="1"/>
</dbReference>
<keyword evidence="7" id="KW-1185">Reference proteome</keyword>
<dbReference type="InterPro" id="IPR011032">
    <property type="entry name" value="GroES-like_sf"/>
</dbReference>
<dbReference type="GO" id="GO:0035925">
    <property type="term" value="F:mRNA 3'-UTR AU-rich region binding"/>
    <property type="evidence" value="ECO:0007669"/>
    <property type="project" value="TreeGrafter"/>
</dbReference>
<dbReference type="GO" id="GO:0070402">
    <property type="term" value="F:NADPH binding"/>
    <property type="evidence" value="ECO:0007669"/>
    <property type="project" value="TreeGrafter"/>
</dbReference>
<evidence type="ECO:0000313" key="6">
    <source>
        <dbReference type="EMBL" id="KAJ3480913.1"/>
    </source>
</evidence>
<dbReference type="InterPro" id="IPR036291">
    <property type="entry name" value="NAD(P)-bd_dom_sf"/>
</dbReference>
<feature type="domain" description="Enoyl reductase (ER)" evidence="5">
    <location>
        <begin position="16"/>
        <end position="337"/>
    </location>
</feature>
<dbReference type="SUPFAM" id="SSF50129">
    <property type="entry name" value="GroES-like"/>
    <property type="match status" value="1"/>
</dbReference>
<dbReference type="InterPro" id="IPR013149">
    <property type="entry name" value="ADH-like_C"/>
</dbReference>
<comment type="caution">
    <text evidence="6">The sequence shown here is derived from an EMBL/GenBank/DDBJ whole genome shotgun (WGS) entry which is preliminary data.</text>
</comment>
<reference evidence="6" key="1">
    <citation type="submission" date="2022-07" db="EMBL/GenBank/DDBJ databases">
        <title>Genome Sequence of Physisporinus lineatus.</title>
        <authorList>
            <person name="Buettner E."/>
        </authorList>
    </citation>
    <scope>NUCLEOTIDE SEQUENCE</scope>
    <source>
        <strain evidence="6">VT162</strain>
    </source>
</reference>
<dbReference type="InterPro" id="IPR047618">
    <property type="entry name" value="QOR-like"/>
</dbReference>
<dbReference type="AlphaFoldDB" id="A0AAD5UY34"/>
<dbReference type="PANTHER" id="PTHR48106">
    <property type="entry name" value="QUINONE OXIDOREDUCTASE PIG3-RELATED"/>
    <property type="match status" value="1"/>
</dbReference>
<dbReference type="PANTHER" id="PTHR48106:SF13">
    <property type="entry name" value="QUINONE OXIDOREDUCTASE-RELATED"/>
    <property type="match status" value="1"/>
</dbReference>
<dbReference type="GO" id="GO:0003960">
    <property type="term" value="F:quinone reductase (NADPH) activity"/>
    <property type="evidence" value="ECO:0007669"/>
    <property type="project" value="InterPro"/>
</dbReference>
<accession>A0AAD5UY34</accession>
<dbReference type="Gene3D" id="3.40.50.720">
    <property type="entry name" value="NAD(P)-binding Rossmann-like Domain"/>
    <property type="match status" value="1"/>
</dbReference>
<dbReference type="InterPro" id="IPR013154">
    <property type="entry name" value="ADH-like_N"/>
</dbReference>
<evidence type="ECO:0000313" key="7">
    <source>
        <dbReference type="Proteomes" id="UP001212997"/>
    </source>
</evidence>
<keyword evidence="1" id="KW-0521">NADP</keyword>
<dbReference type="EMBL" id="JANAWD010000349">
    <property type="protein sequence ID" value="KAJ3480913.1"/>
    <property type="molecule type" value="Genomic_DNA"/>
</dbReference>
<proteinExistence type="predicted"/>